<reference evidence="1" key="1">
    <citation type="journal article" date="2023" name="Mol. Phylogenet. Evol.">
        <title>Genome-scale phylogeny and comparative genomics of the fungal order Sordariales.</title>
        <authorList>
            <person name="Hensen N."/>
            <person name="Bonometti L."/>
            <person name="Westerberg I."/>
            <person name="Brannstrom I.O."/>
            <person name="Guillou S."/>
            <person name="Cros-Aarteil S."/>
            <person name="Calhoun S."/>
            <person name="Haridas S."/>
            <person name="Kuo A."/>
            <person name="Mondo S."/>
            <person name="Pangilinan J."/>
            <person name="Riley R."/>
            <person name="LaButti K."/>
            <person name="Andreopoulos B."/>
            <person name="Lipzen A."/>
            <person name="Chen C."/>
            <person name="Yan M."/>
            <person name="Daum C."/>
            <person name="Ng V."/>
            <person name="Clum A."/>
            <person name="Steindorff A."/>
            <person name="Ohm R.A."/>
            <person name="Martin F."/>
            <person name="Silar P."/>
            <person name="Natvig D.O."/>
            <person name="Lalanne C."/>
            <person name="Gautier V."/>
            <person name="Ament-Velasquez S.L."/>
            <person name="Kruys A."/>
            <person name="Hutchinson M.I."/>
            <person name="Powell A.J."/>
            <person name="Barry K."/>
            <person name="Miller A.N."/>
            <person name="Grigoriev I.V."/>
            <person name="Debuchy R."/>
            <person name="Gladieux P."/>
            <person name="Hiltunen Thoren M."/>
            <person name="Johannesson H."/>
        </authorList>
    </citation>
    <scope>NUCLEOTIDE SEQUENCE</scope>
    <source>
        <strain evidence="1">FGSC 1904</strain>
    </source>
</reference>
<keyword evidence="2" id="KW-1185">Reference proteome</keyword>
<gene>
    <name evidence="1" type="ORF">B0T20DRAFT_451536</name>
</gene>
<evidence type="ECO:0000313" key="2">
    <source>
        <dbReference type="Proteomes" id="UP001281003"/>
    </source>
</evidence>
<accession>A0AAE0UEH1</accession>
<organism evidence="1 2">
    <name type="scientific">Sordaria brevicollis</name>
    <dbReference type="NCBI Taxonomy" id="83679"/>
    <lineage>
        <taxon>Eukaryota</taxon>
        <taxon>Fungi</taxon>
        <taxon>Dikarya</taxon>
        <taxon>Ascomycota</taxon>
        <taxon>Pezizomycotina</taxon>
        <taxon>Sordariomycetes</taxon>
        <taxon>Sordariomycetidae</taxon>
        <taxon>Sordariales</taxon>
        <taxon>Sordariaceae</taxon>
        <taxon>Sordaria</taxon>
    </lineage>
</organism>
<proteinExistence type="predicted"/>
<dbReference type="EMBL" id="JAUTDP010000003">
    <property type="protein sequence ID" value="KAK3400840.1"/>
    <property type="molecule type" value="Genomic_DNA"/>
</dbReference>
<comment type="caution">
    <text evidence="1">The sequence shown here is derived from an EMBL/GenBank/DDBJ whole genome shotgun (WGS) entry which is preliminary data.</text>
</comment>
<sequence length="212" mass="24567">MRPAAPVRVQGTSCGPCDRTWWSWEPRPWDPEVDECPQRGISMSNLFAKLQKRRSKKAAKVQITKEGEFSPDHPEIRIVWAENWAQRSSEVSMSRVQGTEKIVREECARLGFYFAIIRAGVHSETNQYAPNGTVLTYYNEKTGRTENLMAKDDPHITVYFGHDEHNIIVQGHIYIKWDTKASFDMRIVQDCRDRTIVQPGRKACASEYWLVY</sequence>
<name>A0AAE0UEH1_SORBR</name>
<protein>
    <submittedName>
        <fullName evidence="1">Uncharacterized protein</fullName>
    </submittedName>
</protein>
<dbReference type="AlphaFoldDB" id="A0AAE0UEH1"/>
<reference evidence="1" key="2">
    <citation type="submission" date="2023-07" db="EMBL/GenBank/DDBJ databases">
        <authorList>
            <consortium name="Lawrence Berkeley National Laboratory"/>
            <person name="Haridas S."/>
            <person name="Hensen N."/>
            <person name="Bonometti L."/>
            <person name="Westerberg I."/>
            <person name="Brannstrom I.O."/>
            <person name="Guillou S."/>
            <person name="Cros-Aarteil S."/>
            <person name="Calhoun S."/>
            <person name="Kuo A."/>
            <person name="Mondo S."/>
            <person name="Pangilinan J."/>
            <person name="Riley R."/>
            <person name="LaButti K."/>
            <person name="Andreopoulos B."/>
            <person name="Lipzen A."/>
            <person name="Chen C."/>
            <person name="Yanf M."/>
            <person name="Daum C."/>
            <person name="Ng V."/>
            <person name="Clum A."/>
            <person name="Steindorff A."/>
            <person name="Ohm R."/>
            <person name="Martin F."/>
            <person name="Silar P."/>
            <person name="Natvig D."/>
            <person name="Lalanne C."/>
            <person name="Gautier V."/>
            <person name="Ament-velasquez S.L."/>
            <person name="Kruys A."/>
            <person name="Hutchinson M.I."/>
            <person name="Powell A.J."/>
            <person name="Barry K."/>
            <person name="Miller A.N."/>
            <person name="Grigoriev I.V."/>
            <person name="Debuchy R."/>
            <person name="Gladieux P."/>
            <person name="Thoren M.H."/>
            <person name="Johannesson H."/>
        </authorList>
    </citation>
    <scope>NUCLEOTIDE SEQUENCE</scope>
    <source>
        <strain evidence="1">FGSC 1904</strain>
    </source>
</reference>
<evidence type="ECO:0000313" key="1">
    <source>
        <dbReference type="EMBL" id="KAK3400840.1"/>
    </source>
</evidence>
<dbReference type="Proteomes" id="UP001281003">
    <property type="component" value="Unassembled WGS sequence"/>
</dbReference>